<keyword evidence="2" id="KW-0805">Transcription regulation</keyword>
<feature type="domain" description="RNA polymerase sigma-70" evidence="6">
    <location>
        <begin position="157"/>
        <end position="170"/>
    </location>
</feature>
<protein>
    <submittedName>
        <fullName evidence="7">RNA polymerase sigma factor</fullName>
    </submittedName>
</protein>
<dbReference type="Pfam" id="PF04545">
    <property type="entry name" value="Sigma70_r4"/>
    <property type="match status" value="1"/>
</dbReference>
<dbReference type="InterPro" id="IPR013324">
    <property type="entry name" value="RNA_pol_sigma_r3/r4-like"/>
</dbReference>
<dbReference type="EMBL" id="LN885086">
    <property type="protein sequence ID" value="CUQ66767.1"/>
    <property type="molecule type" value="Genomic_DNA"/>
</dbReference>
<evidence type="ECO:0000313" key="8">
    <source>
        <dbReference type="Proteomes" id="UP000066284"/>
    </source>
</evidence>
<evidence type="ECO:0000256" key="5">
    <source>
        <dbReference type="ARBA" id="ARBA00023163"/>
    </source>
</evidence>
<name>A0A0S4KSN3_9BACT</name>
<dbReference type="InterPro" id="IPR036388">
    <property type="entry name" value="WH-like_DNA-bd_sf"/>
</dbReference>
<dbReference type="KEGG" id="nio:NITINOP_1792"/>
<dbReference type="GO" id="GO:0016987">
    <property type="term" value="F:sigma factor activity"/>
    <property type="evidence" value="ECO:0007669"/>
    <property type="project" value="UniProtKB-KW"/>
</dbReference>
<dbReference type="Proteomes" id="UP000066284">
    <property type="component" value="Chromosome 1"/>
</dbReference>
<dbReference type="InterPro" id="IPR007627">
    <property type="entry name" value="RNA_pol_sigma70_r2"/>
</dbReference>
<dbReference type="Gene3D" id="1.10.10.10">
    <property type="entry name" value="Winged helix-like DNA-binding domain superfamily/Winged helix DNA-binding domain"/>
    <property type="match status" value="2"/>
</dbReference>
<sequence length="371" mass="42626">MVTGPVRPRDVVAGWREGTLPLNIGHCHWPAFCYSYPLVMTAFSDAHESDSPEPDVLDPSDEELHAERLPVELLPPPEPAGDSSATAPASVPATALQRYLAEIRRYPYLSKEEELRLFQEYKTLGSREAAVKLIMANLRVSVAIAAEYLHTGADHMDLIQEGNVGLLHAIKKFDPTKNVRFYAYAAWWSRAYILRYLLNNYRLIKIGTTQDQRKLFYNLKKEKAKLEREGFAPDTKLLADRLQVREQDVIEMDQRLGNWEVSLDQPIGDNQDASLLDVLPSQQQPTDDQLADHQLRKLFRTKLAEFIKTLEERDEDILRNRILSDNPLTLDELGAKYGITKERTRQLEARIIKRLRDYIKKDVKDFDSLRA</sequence>
<gene>
    <name evidence="7" type="primary">rpoH</name>
    <name evidence="7" type="ORF">NITINOP_1792</name>
</gene>
<proteinExistence type="inferred from homology"/>
<dbReference type="PANTHER" id="PTHR30376">
    <property type="entry name" value="SIGMA FACTOR RPOH HEAT SHOCK RELATED"/>
    <property type="match status" value="1"/>
</dbReference>
<dbReference type="STRING" id="1715989.NITINOP_1792"/>
<reference evidence="8" key="1">
    <citation type="submission" date="2015-09" db="EMBL/GenBank/DDBJ databases">
        <authorList>
            <person name="Daims H."/>
        </authorList>
    </citation>
    <scope>NUCLEOTIDE SEQUENCE [LARGE SCALE GENOMIC DNA]</scope>
</reference>
<keyword evidence="8" id="KW-1185">Reference proteome</keyword>
<comment type="similarity">
    <text evidence="1">Belongs to the sigma-70 factor family.</text>
</comment>
<keyword evidence="5" id="KW-0804">Transcription</keyword>
<dbReference type="InterPro" id="IPR050813">
    <property type="entry name" value="Sigma-70_Factor"/>
</dbReference>
<dbReference type="InterPro" id="IPR013325">
    <property type="entry name" value="RNA_pol_sigma_r2"/>
</dbReference>
<dbReference type="PRINTS" id="PR00046">
    <property type="entry name" value="SIGMA70FCT"/>
</dbReference>
<dbReference type="Pfam" id="PF04542">
    <property type="entry name" value="Sigma70_r2"/>
    <property type="match status" value="1"/>
</dbReference>
<keyword evidence="3" id="KW-0731">Sigma factor</keyword>
<dbReference type="InterPro" id="IPR014284">
    <property type="entry name" value="RNA_pol_sigma-70_dom"/>
</dbReference>
<dbReference type="InterPro" id="IPR007630">
    <property type="entry name" value="RNA_pol_sigma70_r4"/>
</dbReference>
<dbReference type="PROSITE" id="PS00715">
    <property type="entry name" value="SIGMA70_1"/>
    <property type="match status" value="1"/>
</dbReference>
<evidence type="ECO:0000313" key="7">
    <source>
        <dbReference type="EMBL" id="CUQ66767.1"/>
    </source>
</evidence>
<evidence type="ECO:0000256" key="4">
    <source>
        <dbReference type="ARBA" id="ARBA00023125"/>
    </source>
</evidence>
<organism evidence="7 8">
    <name type="scientific">Candidatus Nitrospira inopinata</name>
    <dbReference type="NCBI Taxonomy" id="1715989"/>
    <lineage>
        <taxon>Bacteria</taxon>
        <taxon>Pseudomonadati</taxon>
        <taxon>Nitrospirota</taxon>
        <taxon>Nitrospiria</taxon>
        <taxon>Nitrospirales</taxon>
        <taxon>Nitrospiraceae</taxon>
        <taxon>Nitrospira</taxon>
    </lineage>
</organism>
<evidence type="ECO:0000256" key="1">
    <source>
        <dbReference type="ARBA" id="ARBA00007788"/>
    </source>
</evidence>
<accession>A0A0S4KSN3</accession>
<evidence type="ECO:0000259" key="6">
    <source>
        <dbReference type="PROSITE" id="PS00715"/>
    </source>
</evidence>
<dbReference type="Gene3D" id="1.20.120.1810">
    <property type="match status" value="1"/>
</dbReference>
<dbReference type="PANTHER" id="PTHR30376:SF3">
    <property type="entry name" value="RNA POLYMERASE SIGMA FACTOR RPOH"/>
    <property type="match status" value="1"/>
</dbReference>
<evidence type="ECO:0000256" key="3">
    <source>
        <dbReference type="ARBA" id="ARBA00023082"/>
    </source>
</evidence>
<dbReference type="InterPro" id="IPR000943">
    <property type="entry name" value="RNA_pol_sigma70"/>
</dbReference>
<dbReference type="GO" id="GO:0003677">
    <property type="term" value="F:DNA binding"/>
    <property type="evidence" value="ECO:0007669"/>
    <property type="project" value="UniProtKB-KW"/>
</dbReference>
<keyword evidence="4" id="KW-0238">DNA-binding</keyword>
<dbReference type="AlphaFoldDB" id="A0A0S4KSN3"/>
<dbReference type="NCBIfam" id="TIGR02937">
    <property type="entry name" value="sigma70-ECF"/>
    <property type="match status" value="1"/>
</dbReference>
<dbReference type="SUPFAM" id="SSF88946">
    <property type="entry name" value="Sigma2 domain of RNA polymerase sigma factors"/>
    <property type="match status" value="1"/>
</dbReference>
<dbReference type="GO" id="GO:0006352">
    <property type="term" value="P:DNA-templated transcription initiation"/>
    <property type="evidence" value="ECO:0007669"/>
    <property type="project" value="InterPro"/>
</dbReference>
<evidence type="ECO:0000256" key="2">
    <source>
        <dbReference type="ARBA" id="ARBA00023015"/>
    </source>
</evidence>
<dbReference type="SUPFAM" id="SSF88659">
    <property type="entry name" value="Sigma3 and sigma4 domains of RNA polymerase sigma factors"/>
    <property type="match status" value="1"/>
</dbReference>
<dbReference type="NCBIfam" id="NF005143">
    <property type="entry name" value="PRK06596.1"/>
    <property type="match status" value="1"/>
</dbReference>